<dbReference type="Gene3D" id="3.40.50.1240">
    <property type="entry name" value="Phosphoglycerate mutase-like"/>
    <property type="match status" value="1"/>
</dbReference>
<dbReference type="AlphaFoldDB" id="A0A5N6UR59"/>
<dbReference type="InterPro" id="IPR013078">
    <property type="entry name" value="His_Pase_superF_clade-1"/>
</dbReference>
<dbReference type="SUPFAM" id="SSF53254">
    <property type="entry name" value="Phosphoglycerate mutase-like"/>
    <property type="match status" value="1"/>
</dbReference>
<dbReference type="PANTHER" id="PTHR48100:SF54">
    <property type="entry name" value="PHOSPHATASE SPAC5H10.03-RELATED"/>
    <property type="match status" value="1"/>
</dbReference>
<dbReference type="InterPro" id="IPR029033">
    <property type="entry name" value="His_PPase_superfam"/>
</dbReference>
<sequence length="272" mass="30725">MPPIIHCIRHGQGFHNVGGGCYTIPDPCLTPTGENQCASLREGSFLDQSKISLIVSSPMCRTLRTASLVFQTALTSTPKSQRIIAFPDAQETSSDPCDIGSDPDILRRIVEKEKWPVDLSLVKDGWNQKKAGSRYSQSNDAIRARARDTRLFLREVVRELVLNGNDDAEIVLVTHGGFLHYLTNDWEDSYLYPGTGWYNCETRAYVFESDFRSNHDEEAWLMETGESRSRRGKDHPVYGKNDQVKLFTVAMERWQGQGLQRPDEVDLDLVVG</sequence>
<dbReference type="InterPro" id="IPR050275">
    <property type="entry name" value="PGM_Phosphatase"/>
</dbReference>
<dbReference type="PANTHER" id="PTHR48100">
    <property type="entry name" value="BROAD-SPECIFICITY PHOSPHATASE YOR283W-RELATED"/>
    <property type="match status" value="1"/>
</dbReference>
<proteinExistence type="predicted"/>
<reference evidence="1 2" key="1">
    <citation type="submission" date="2019-04" db="EMBL/GenBank/DDBJ databases">
        <title>Friends and foes A comparative genomics study of 23 Aspergillus species from section Flavi.</title>
        <authorList>
            <consortium name="DOE Joint Genome Institute"/>
            <person name="Kjaerbolling I."/>
            <person name="Vesth T."/>
            <person name="Frisvad J.C."/>
            <person name="Nybo J.L."/>
            <person name="Theobald S."/>
            <person name="Kildgaard S."/>
            <person name="Isbrandt T."/>
            <person name="Kuo A."/>
            <person name="Sato A."/>
            <person name="Lyhne E.K."/>
            <person name="Kogle M.E."/>
            <person name="Wiebenga A."/>
            <person name="Kun R.S."/>
            <person name="Lubbers R.J."/>
            <person name="Makela M.R."/>
            <person name="Barry K."/>
            <person name="Chovatia M."/>
            <person name="Clum A."/>
            <person name="Daum C."/>
            <person name="Haridas S."/>
            <person name="He G."/>
            <person name="LaButti K."/>
            <person name="Lipzen A."/>
            <person name="Mondo S."/>
            <person name="Riley R."/>
            <person name="Salamov A."/>
            <person name="Simmons B.A."/>
            <person name="Magnuson J.K."/>
            <person name="Henrissat B."/>
            <person name="Mortensen U.H."/>
            <person name="Larsen T.O."/>
            <person name="Devries R.P."/>
            <person name="Grigoriev I.V."/>
            <person name="Machida M."/>
            <person name="Baker S.E."/>
            <person name="Andersen M.R."/>
        </authorList>
    </citation>
    <scope>NUCLEOTIDE SEQUENCE [LARGE SCALE GENOMIC DNA]</scope>
    <source>
        <strain evidence="1 2">CBS 117626</strain>
    </source>
</reference>
<dbReference type="GO" id="GO:0016791">
    <property type="term" value="F:phosphatase activity"/>
    <property type="evidence" value="ECO:0007669"/>
    <property type="project" value="TreeGrafter"/>
</dbReference>
<accession>A0A5N6UR59</accession>
<gene>
    <name evidence="1" type="ORF">BDV40DRAFT_313408</name>
</gene>
<keyword evidence="2" id="KW-1185">Reference proteome</keyword>
<dbReference type="GO" id="GO:0005737">
    <property type="term" value="C:cytoplasm"/>
    <property type="evidence" value="ECO:0007669"/>
    <property type="project" value="TreeGrafter"/>
</dbReference>
<evidence type="ECO:0000313" key="2">
    <source>
        <dbReference type="Proteomes" id="UP000326950"/>
    </source>
</evidence>
<organism evidence="1 2">
    <name type="scientific">Aspergillus tamarii</name>
    <dbReference type="NCBI Taxonomy" id="41984"/>
    <lineage>
        <taxon>Eukaryota</taxon>
        <taxon>Fungi</taxon>
        <taxon>Dikarya</taxon>
        <taxon>Ascomycota</taxon>
        <taxon>Pezizomycotina</taxon>
        <taxon>Eurotiomycetes</taxon>
        <taxon>Eurotiomycetidae</taxon>
        <taxon>Eurotiales</taxon>
        <taxon>Aspergillaceae</taxon>
        <taxon>Aspergillus</taxon>
        <taxon>Aspergillus subgen. Circumdati</taxon>
    </lineage>
</organism>
<dbReference type="SMART" id="SM00855">
    <property type="entry name" value="PGAM"/>
    <property type="match status" value="1"/>
</dbReference>
<dbReference type="OrthoDB" id="496981at2759"/>
<dbReference type="EMBL" id="ML738649">
    <property type="protein sequence ID" value="KAE8160933.1"/>
    <property type="molecule type" value="Genomic_DNA"/>
</dbReference>
<evidence type="ECO:0000313" key="1">
    <source>
        <dbReference type="EMBL" id="KAE8160933.1"/>
    </source>
</evidence>
<protein>
    <submittedName>
        <fullName evidence="1">Histidine phosphatase superfamily</fullName>
    </submittedName>
</protein>
<dbReference type="CDD" id="cd07067">
    <property type="entry name" value="HP_PGM_like"/>
    <property type="match status" value="1"/>
</dbReference>
<name>A0A5N6UR59_ASPTM</name>
<dbReference type="Pfam" id="PF00300">
    <property type="entry name" value="His_Phos_1"/>
    <property type="match status" value="1"/>
</dbReference>
<dbReference type="Proteomes" id="UP000326950">
    <property type="component" value="Unassembled WGS sequence"/>
</dbReference>